<dbReference type="EMBL" id="JBHUGA010000004">
    <property type="protein sequence ID" value="MFD1845297.1"/>
    <property type="molecule type" value="Genomic_DNA"/>
</dbReference>
<proteinExistence type="inferred from homology"/>
<name>A0ABW4Q3T0_9MICC</name>
<evidence type="ECO:0000313" key="3">
    <source>
        <dbReference type="EMBL" id="MFD1845297.1"/>
    </source>
</evidence>
<comment type="subcellular location">
    <subcellularLocation>
        <location evidence="1">Cell membrane</location>
        <topology evidence="1">Multi-pass membrane protein</topology>
    </subcellularLocation>
</comment>
<sequence>MLKTALKPRWILSLILAMVIAAVFVLLSQWQFSSSSGDAPPPESTTEQVQPLADVFSPGVPMTAPVADQMITMDGEFLADTTVLVQDRLQGDRQGFWLLSAFAVETNSAEQDSAEATAGFDEQTVIPVVHGWIADAAAATQIPEPVGPGAVTGRLLPAEGPVAERPVVGQIPTLATADLTNRWDRAIYSGFVVSTSTTAAGAPLEPQAPLEVVTVGPQPQETPLNWLNIFYAIEWFVFAGFAFFLWWRLVADDYRRTLEEAEDEEAEDIASPQHETTTNEVRQ</sequence>
<feature type="region of interest" description="Disordered" evidence="2">
    <location>
        <begin position="261"/>
        <end position="283"/>
    </location>
</feature>
<keyword evidence="1" id="KW-1003">Cell membrane</keyword>
<protein>
    <recommendedName>
        <fullName evidence="1">SURF1-like protein</fullName>
    </recommendedName>
</protein>
<keyword evidence="4" id="KW-1185">Reference proteome</keyword>
<reference evidence="4" key="1">
    <citation type="journal article" date="2019" name="Int. J. Syst. Evol. Microbiol.">
        <title>The Global Catalogue of Microorganisms (GCM) 10K type strain sequencing project: providing services to taxonomists for standard genome sequencing and annotation.</title>
        <authorList>
            <consortium name="The Broad Institute Genomics Platform"/>
            <consortium name="The Broad Institute Genome Sequencing Center for Infectious Disease"/>
            <person name="Wu L."/>
            <person name="Ma J."/>
        </authorList>
    </citation>
    <scope>NUCLEOTIDE SEQUENCE [LARGE SCALE GENOMIC DNA]</scope>
    <source>
        <strain evidence="4">JCM 11496</strain>
    </source>
</reference>
<organism evidence="3 4">
    <name type="scientific">Arthrobacter flavus</name>
    <dbReference type="NCBI Taxonomy" id="95172"/>
    <lineage>
        <taxon>Bacteria</taxon>
        <taxon>Bacillati</taxon>
        <taxon>Actinomycetota</taxon>
        <taxon>Actinomycetes</taxon>
        <taxon>Micrococcales</taxon>
        <taxon>Micrococcaceae</taxon>
        <taxon>Arthrobacter</taxon>
    </lineage>
</organism>
<evidence type="ECO:0000256" key="1">
    <source>
        <dbReference type="RuleBase" id="RU363076"/>
    </source>
</evidence>
<evidence type="ECO:0000313" key="4">
    <source>
        <dbReference type="Proteomes" id="UP001597307"/>
    </source>
</evidence>
<keyword evidence="1" id="KW-0812">Transmembrane</keyword>
<dbReference type="Pfam" id="PF02104">
    <property type="entry name" value="SURF1"/>
    <property type="match status" value="1"/>
</dbReference>
<evidence type="ECO:0000256" key="2">
    <source>
        <dbReference type="SAM" id="MobiDB-lite"/>
    </source>
</evidence>
<dbReference type="PROSITE" id="PS50895">
    <property type="entry name" value="SURF1"/>
    <property type="match status" value="1"/>
</dbReference>
<keyword evidence="1" id="KW-0472">Membrane</keyword>
<comment type="similarity">
    <text evidence="1">Belongs to the SURF1 family.</text>
</comment>
<accession>A0ABW4Q3T0</accession>
<gene>
    <name evidence="3" type="ORF">ACFSFX_01630</name>
</gene>
<keyword evidence="1" id="KW-1133">Transmembrane helix</keyword>
<feature type="transmembrane region" description="Helical" evidence="1">
    <location>
        <begin position="12"/>
        <end position="32"/>
    </location>
</feature>
<dbReference type="InterPro" id="IPR002994">
    <property type="entry name" value="Surf1/Shy1"/>
</dbReference>
<feature type="compositionally biased region" description="Polar residues" evidence="2">
    <location>
        <begin position="273"/>
        <end position="283"/>
    </location>
</feature>
<comment type="caution">
    <text evidence="3">The sequence shown here is derived from an EMBL/GenBank/DDBJ whole genome shotgun (WGS) entry which is preliminary data.</text>
</comment>
<dbReference type="Proteomes" id="UP001597307">
    <property type="component" value="Unassembled WGS sequence"/>
</dbReference>
<dbReference type="RefSeq" id="WP_343877352.1">
    <property type="nucleotide sequence ID" value="NZ_BAAAIJ010000004.1"/>
</dbReference>
<feature type="transmembrane region" description="Helical" evidence="1">
    <location>
        <begin position="226"/>
        <end position="247"/>
    </location>
</feature>